<dbReference type="AlphaFoldDB" id="A0A316F045"/>
<proteinExistence type="predicted"/>
<name>A0A316F045_9BURK</name>
<dbReference type="EMBL" id="QGGT01000001">
    <property type="protein sequence ID" value="PWK37682.1"/>
    <property type="molecule type" value="Genomic_DNA"/>
</dbReference>
<comment type="caution">
    <text evidence="1">The sequence shown here is derived from an EMBL/GenBank/DDBJ whole genome shotgun (WGS) entry which is preliminary data.</text>
</comment>
<organism evidence="1 2">
    <name type="scientific">Cupriavidus plantarum</name>
    <dbReference type="NCBI Taxonomy" id="942865"/>
    <lineage>
        <taxon>Bacteria</taxon>
        <taxon>Pseudomonadati</taxon>
        <taxon>Pseudomonadota</taxon>
        <taxon>Betaproteobacteria</taxon>
        <taxon>Burkholderiales</taxon>
        <taxon>Burkholderiaceae</taxon>
        <taxon>Cupriavidus</taxon>
    </lineage>
</organism>
<dbReference type="Gene3D" id="3.30.870.10">
    <property type="entry name" value="Endonuclease Chain A"/>
    <property type="match status" value="1"/>
</dbReference>
<protein>
    <recommendedName>
        <fullName evidence="3">PLD phosphodiesterase domain-containing protein</fullName>
    </recommendedName>
</protein>
<dbReference type="Proteomes" id="UP000245754">
    <property type="component" value="Unassembled WGS sequence"/>
</dbReference>
<reference evidence="1 2" key="1">
    <citation type="submission" date="2018-05" db="EMBL/GenBank/DDBJ databases">
        <title>Genomic Encyclopedia of Type Strains, Phase IV (KMG-V): Genome sequencing to study the core and pangenomes of soil and plant-associated prokaryotes.</title>
        <authorList>
            <person name="Whitman W."/>
        </authorList>
    </citation>
    <scope>NUCLEOTIDE SEQUENCE [LARGE SCALE GENOMIC DNA]</scope>
    <source>
        <strain evidence="1 2">SLV-132</strain>
    </source>
</reference>
<sequence>MTTKLPDPSCMRHALLQICEQFEQDNDRVVLLTTFNFAPRFFESSVLPILADMPEEEERGTAEARYALNQALEKVHCVVACDRSVSPEPKGELRYGLLPVGLPKGRFHAKLMLMSGTLRGSGKPGLWLAVGSGNLTLSGWAMNREVVATTRVNTQHAAELALLLSWLQAQADQMPAAGGDGREEGNTRQVLRKLQEALGDPSALAAPGMPTLHLALPFMTLPREPMIDLLAGNRQWDAATVVSPFWGGIGRLSDRLNAGSVRYVPSLDQGSYRFPLGSALGHGARSVDFGKFIGGEDRYTHAKAVLLQRGDDYVLGMGSANFTEAAMHPRAGALANVEAMLRYELAANPWKATIVPAADLPIAEPNDDDSEEKAPPIPPFDVRIACDWRAGKFVVRLCVHDGAAVEGGRLKIVVGLEHWDVATGLEGQWQELEPKPFNGRAAVRTFFVQYEAKGQLHTFQGLVIQVGAADDELGYRPRPRLDSVIAMLRALDPSVGQGRGVHGAAAPGEGDGEDDAPEPQFDFFALFQATWKMLKYFGTPDPVFGERDPFSSTSVYGLQTLWRAIVLHPAASAEQKIARYIHVAEFEDVLRQLGRDRGAEARVLEDAARQERMALEGDIQQLLMDSQTFRAMFPQPTPDQARSYLEWFRGELRGRYGHAALADTTEANHA</sequence>
<evidence type="ECO:0000313" key="1">
    <source>
        <dbReference type="EMBL" id="PWK37682.1"/>
    </source>
</evidence>
<dbReference type="RefSeq" id="WP_146208397.1">
    <property type="nucleotide sequence ID" value="NZ_QGGT01000001.1"/>
</dbReference>
<gene>
    <name evidence="1" type="ORF">C7419_1011565</name>
</gene>
<evidence type="ECO:0000313" key="2">
    <source>
        <dbReference type="Proteomes" id="UP000245754"/>
    </source>
</evidence>
<keyword evidence="2" id="KW-1185">Reference proteome</keyword>
<accession>A0A316F045</accession>
<evidence type="ECO:0008006" key="3">
    <source>
        <dbReference type="Google" id="ProtNLM"/>
    </source>
</evidence>